<reference evidence="14 15" key="1">
    <citation type="journal article" date="2016" name="Nat. Commun.">
        <title>Thousands of microbial genomes shed light on interconnected biogeochemical processes in an aquifer system.</title>
        <authorList>
            <person name="Anantharaman K."/>
            <person name="Brown C.T."/>
            <person name="Hug L.A."/>
            <person name="Sharon I."/>
            <person name="Castelle C.J."/>
            <person name="Probst A.J."/>
            <person name="Thomas B.C."/>
            <person name="Singh A."/>
            <person name="Wilkins M.J."/>
            <person name="Karaoz U."/>
            <person name="Brodie E.L."/>
            <person name="Williams K.H."/>
            <person name="Hubbard S.S."/>
            <person name="Banfield J.F."/>
        </authorList>
    </citation>
    <scope>NUCLEOTIDE SEQUENCE [LARGE SCALE GENOMIC DNA]</scope>
</reference>
<evidence type="ECO:0000256" key="11">
    <source>
        <dbReference type="RuleBase" id="RU003914"/>
    </source>
</evidence>
<proteinExistence type="inferred from homology"/>
<dbReference type="InterPro" id="IPR036611">
    <property type="entry name" value="Trigger_fac_ribosome-bd_sf"/>
</dbReference>
<comment type="domain">
    <text evidence="9">Consists of 3 domains; the N-terminus binds the ribosome, the middle domain has PPIase activity, while the C-terminus has intrinsic chaperone activity on its own.</text>
</comment>
<dbReference type="SUPFAM" id="SSF54534">
    <property type="entry name" value="FKBP-like"/>
    <property type="match status" value="1"/>
</dbReference>
<evidence type="ECO:0000259" key="13">
    <source>
        <dbReference type="PROSITE" id="PS50059"/>
    </source>
</evidence>
<dbReference type="SUPFAM" id="SSF109998">
    <property type="entry name" value="Triger factor/SurA peptide-binding domain-like"/>
    <property type="match status" value="1"/>
</dbReference>
<dbReference type="HAMAP" id="MF_00303">
    <property type="entry name" value="Trigger_factor_Tig"/>
    <property type="match status" value="1"/>
</dbReference>
<dbReference type="GO" id="GO:0044183">
    <property type="term" value="F:protein folding chaperone"/>
    <property type="evidence" value="ECO:0007669"/>
    <property type="project" value="TreeGrafter"/>
</dbReference>
<dbReference type="Gene3D" id="3.30.70.1050">
    <property type="entry name" value="Trigger factor ribosome-binding domain"/>
    <property type="match status" value="1"/>
</dbReference>
<keyword evidence="12" id="KW-0175">Coiled coil</keyword>
<evidence type="ECO:0000313" key="15">
    <source>
        <dbReference type="Proteomes" id="UP000179099"/>
    </source>
</evidence>
<keyword evidence="9 11" id="KW-0131">Cell cycle</keyword>
<dbReference type="STRING" id="1801992.A2Y98_00710"/>
<dbReference type="InterPro" id="IPR037041">
    <property type="entry name" value="Trigger_fac_C_sf"/>
</dbReference>
<dbReference type="GO" id="GO:0051301">
    <property type="term" value="P:cell division"/>
    <property type="evidence" value="ECO:0007669"/>
    <property type="project" value="UniProtKB-KW"/>
</dbReference>
<dbReference type="AlphaFoldDB" id="A0A1G2F7D6"/>
<comment type="subcellular location">
    <subcellularLocation>
        <location evidence="9">Cytoplasm</location>
    </subcellularLocation>
    <text evidence="9">About half TF is bound to the ribosome near the polypeptide exit tunnel while the other half is free in the cytoplasm.</text>
</comment>
<dbReference type="NCBIfam" id="TIGR00115">
    <property type="entry name" value="tig"/>
    <property type="match status" value="1"/>
</dbReference>
<evidence type="ECO:0000256" key="4">
    <source>
        <dbReference type="ARBA" id="ARBA00016902"/>
    </source>
</evidence>
<evidence type="ECO:0000256" key="10">
    <source>
        <dbReference type="PROSITE-ProRule" id="PRU00277"/>
    </source>
</evidence>
<comment type="catalytic activity">
    <reaction evidence="1 9 10">
        <text>[protein]-peptidylproline (omega=180) = [protein]-peptidylproline (omega=0)</text>
        <dbReference type="Rhea" id="RHEA:16237"/>
        <dbReference type="Rhea" id="RHEA-COMP:10747"/>
        <dbReference type="Rhea" id="RHEA-COMP:10748"/>
        <dbReference type="ChEBI" id="CHEBI:83833"/>
        <dbReference type="ChEBI" id="CHEBI:83834"/>
        <dbReference type="EC" id="5.2.1.8"/>
    </reaction>
</comment>
<dbReference type="Pfam" id="PF05697">
    <property type="entry name" value="Trigger_N"/>
    <property type="match status" value="1"/>
</dbReference>
<dbReference type="SUPFAM" id="SSF102735">
    <property type="entry name" value="Trigger factor ribosome-binding domain"/>
    <property type="match status" value="1"/>
</dbReference>
<keyword evidence="9 11" id="KW-0132">Cell division</keyword>
<dbReference type="InterPro" id="IPR005215">
    <property type="entry name" value="Trig_fac"/>
</dbReference>
<evidence type="ECO:0000256" key="5">
    <source>
        <dbReference type="ARBA" id="ARBA00023110"/>
    </source>
</evidence>
<keyword evidence="9" id="KW-0963">Cytoplasm</keyword>
<evidence type="ECO:0000256" key="6">
    <source>
        <dbReference type="ARBA" id="ARBA00023186"/>
    </source>
</evidence>
<dbReference type="Gene3D" id="3.10.50.40">
    <property type="match status" value="1"/>
</dbReference>
<keyword evidence="5 9" id="KW-0697">Rotamase</keyword>
<sequence length="426" mass="48986">MKVDITKLPKSEIELKIEVPTQEWHEFIDEATRELAADLKIEGFRPGHVPAKMVEEKIGADHILEHAAEHCVRKSYVRTVMDYKLEPVSKPEISVTKIAKDNPFEFKAKVAVMPEINLPDYKKIAGSFKKDLKEVSVSEEEIKKAIDWLLKSRAKYITVARACAAGDRIEIDFEGQCEGQNLAELTSKNHPAILGRGYFMPEFEENILGMKEGEKKEFKVSFPAGFSAKNLAGKNVDFKTKMNLVQEIEAAEFNDEFAKRVGNFKDASALKDSIKEGLVAEKKEQEKERWRTALIEKIAEKSGMEIPEVLIQGEIQRLLDDLKSKVSQIGLEYEKYLEKFNKTEPELLKEFREKAQQNVKNFLVLQEMAKQEKIEVTEEELKQEMNKTLSHFETADQTDHQIDKEQLSQYTQDILKNEKVFKLLEE</sequence>
<dbReference type="InterPro" id="IPR008880">
    <property type="entry name" value="Trigger_fac_C"/>
</dbReference>
<dbReference type="GO" id="GO:0015031">
    <property type="term" value="P:protein transport"/>
    <property type="evidence" value="ECO:0007669"/>
    <property type="project" value="UniProtKB-UniRule"/>
</dbReference>
<dbReference type="GO" id="GO:0005737">
    <property type="term" value="C:cytoplasm"/>
    <property type="evidence" value="ECO:0007669"/>
    <property type="project" value="UniProtKB-SubCell"/>
</dbReference>
<evidence type="ECO:0000256" key="12">
    <source>
        <dbReference type="SAM" id="Coils"/>
    </source>
</evidence>
<gene>
    <name evidence="9" type="primary">tig</name>
    <name evidence="14" type="ORF">A2Y98_00710</name>
</gene>
<comment type="function">
    <text evidence="9">Involved in protein export. Acts as a chaperone by maintaining the newly synthesized protein in an open conformation. Functions as a peptidyl-prolyl cis-trans isomerase.</text>
</comment>
<evidence type="ECO:0000256" key="2">
    <source>
        <dbReference type="ARBA" id="ARBA00005464"/>
    </source>
</evidence>
<dbReference type="Pfam" id="PF00254">
    <property type="entry name" value="FKBP_C"/>
    <property type="match status" value="1"/>
</dbReference>
<comment type="similarity">
    <text evidence="2 9 11">Belongs to the FKBP-type PPIase family. Tig subfamily.</text>
</comment>
<evidence type="ECO:0000256" key="1">
    <source>
        <dbReference type="ARBA" id="ARBA00000971"/>
    </source>
</evidence>
<dbReference type="GO" id="GO:0043022">
    <property type="term" value="F:ribosome binding"/>
    <property type="evidence" value="ECO:0007669"/>
    <property type="project" value="TreeGrafter"/>
</dbReference>
<dbReference type="Proteomes" id="UP000179099">
    <property type="component" value="Unassembled WGS sequence"/>
</dbReference>
<feature type="coiled-coil region" evidence="12">
    <location>
        <begin position="280"/>
        <end position="339"/>
    </location>
</feature>
<dbReference type="InterPro" id="IPR008881">
    <property type="entry name" value="Trigger_fac_ribosome-bd_bac"/>
</dbReference>
<accession>A0A1G2F7D6</accession>
<evidence type="ECO:0000256" key="8">
    <source>
        <dbReference type="ARBA" id="ARBA00029986"/>
    </source>
</evidence>
<keyword evidence="6 9" id="KW-0143">Chaperone</keyword>
<dbReference type="Pfam" id="PF05698">
    <property type="entry name" value="Trigger_C"/>
    <property type="match status" value="1"/>
</dbReference>
<keyword evidence="7 9" id="KW-0413">Isomerase</keyword>
<dbReference type="InterPro" id="IPR027304">
    <property type="entry name" value="Trigger_fact/SurA_dom_sf"/>
</dbReference>
<dbReference type="InterPro" id="IPR046357">
    <property type="entry name" value="PPIase_dom_sf"/>
</dbReference>
<evidence type="ECO:0000256" key="9">
    <source>
        <dbReference type="HAMAP-Rule" id="MF_00303"/>
    </source>
</evidence>
<dbReference type="GO" id="GO:0043335">
    <property type="term" value="P:protein unfolding"/>
    <property type="evidence" value="ECO:0007669"/>
    <property type="project" value="TreeGrafter"/>
</dbReference>
<dbReference type="PIRSF" id="PIRSF003095">
    <property type="entry name" value="Trigger_factor"/>
    <property type="match status" value="1"/>
</dbReference>
<dbReference type="GO" id="GO:0003755">
    <property type="term" value="F:peptidyl-prolyl cis-trans isomerase activity"/>
    <property type="evidence" value="ECO:0007669"/>
    <property type="project" value="UniProtKB-UniRule"/>
</dbReference>
<organism evidence="14 15">
    <name type="scientific">Candidatus Portnoybacteria bacterium RBG_19FT_COMBO_36_7</name>
    <dbReference type="NCBI Taxonomy" id="1801992"/>
    <lineage>
        <taxon>Bacteria</taxon>
        <taxon>Candidatus Portnoyibacteriota</taxon>
    </lineage>
</organism>
<evidence type="ECO:0000313" key="14">
    <source>
        <dbReference type="EMBL" id="OGZ33975.1"/>
    </source>
</evidence>
<dbReference type="InterPro" id="IPR001179">
    <property type="entry name" value="PPIase_FKBP_dom"/>
</dbReference>
<dbReference type="EC" id="5.2.1.8" evidence="3 9"/>
<dbReference type="PANTHER" id="PTHR30560">
    <property type="entry name" value="TRIGGER FACTOR CHAPERONE AND PEPTIDYL-PROLYL CIS/TRANS ISOMERASE"/>
    <property type="match status" value="1"/>
</dbReference>
<dbReference type="EMBL" id="MHMW01000021">
    <property type="protein sequence ID" value="OGZ33975.1"/>
    <property type="molecule type" value="Genomic_DNA"/>
</dbReference>
<comment type="caution">
    <text evidence="14">The sequence shown here is derived from an EMBL/GenBank/DDBJ whole genome shotgun (WGS) entry which is preliminary data.</text>
</comment>
<feature type="domain" description="PPIase FKBP-type" evidence="13">
    <location>
        <begin position="166"/>
        <end position="254"/>
    </location>
</feature>
<evidence type="ECO:0000256" key="3">
    <source>
        <dbReference type="ARBA" id="ARBA00013194"/>
    </source>
</evidence>
<dbReference type="PROSITE" id="PS50059">
    <property type="entry name" value="FKBP_PPIASE"/>
    <property type="match status" value="1"/>
</dbReference>
<dbReference type="GO" id="GO:0051083">
    <property type="term" value="P:'de novo' cotranslational protein folding"/>
    <property type="evidence" value="ECO:0007669"/>
    <property type="project" value="TreeGrafter"/>
</dbReference>
<dbReference type="Gene3D" id="1.10.3120.10">
    <property type="entry name" value="Trigger factor, C-terminal domain"/>
    <property type="match status" value="1"/>
</dbReference>
<dbReference type="PANTHER" id="PTHR30560:SF3">
    <property type="entry name" value="TRIGGER FACTOR-LIKE PROTEIN TIG, CHLOROPLASTIC"/>
    <property type="match status" value="1"/>
</dbReference>
<evidence type="ECO:0000256" key="7">
    <source>
        <dbReference type="ARBA" id="ARBA00023235"/>
    </source>
</evidence>
<name>A0A1G2F7D6_9BACT</name>
<protein>
    <recommendedName>
        <fullName evidence="4 9">Trigger factor</fullName>
        <shortName evidence="9">TF</shortName>
        <ecNumber evidence="3 9">5.2.1.8</ecNumber>
    </recommendedName>
    <alternativeName>
        <fullName evidence="8 9">PPIase</fullName>
    </alternativeName>
</protein>